<dbReference type="Pfam" id="PF01261">
    <property type="entry name" value="AP_endonuc_2"/>
    <property type="match status" value="1"/>
</dbReference>
<keyword evidence="3" id="KW-1185">Reference proteome</keyword>
<proteinExistence type="predicted"/>
<dbReference type="RefSeq" id="WP_144698569.1">
    <property type="nucleotide sequence ID" value="NZ_VNJJ01000002.1"/>
</dbReference>
<dbReference type="EMBL" id="VNJJ01000002">
    <property type="protein sequence ID" value="TVY03005.1"/>
    <property type="molecule type" value="Genomic_DNA"/>
</dbReference>
<gene>
    <name evidence="2" type="ORF">FPZ45_03700</name>
</gene>
<dbReference type="InterPro" id="IPR013022">
    <property type="entry name" value="Xyl_isomerase-like_TIM-brl"/>
</dbReference>
<evidence type="ECO:0000313" key="2">
    <source>
        <dbReference type="EMBL" id="TVY03005.1"/>
    </source>
</evidence>
<reference evidence="2 3" key="1">
    <citation type="submission" date="2019-07" db="EMBL/GenBank/DDBJ databases">
        <authorList>
            <person name="Kim J."/>
        </authorList>
    </citation>
    <scope>NUCLEOTIDE SEQUENCE [LARGE SCALE GENOMIC DNA]</scope>
    <source>
        <strain evidence="2 3">G13</strain>
    </source>
</reference>
<sequence>MPRFPIAVQPYTVREAMSIDYVGTLEKLAAIGFEGIELGLPPEGMTLGQQKALLDRLHLQVVGAHASFDNLDVDFRRLTDYLQQTGGQYIAVSMRFDSKDDALRKAEQFNRIGEICREGNATFVYHNHDWEFERFDGESVLDLLLRETDPQLVKYEIDTYWVRKGGEDPASFIRKLQGRCPLLHIKDMEPGEEQFFAEIGEGILDFPAIAEAAASVGTEWLVVEQDFSRRDPFESLAISYRNLQRMDLIRKA</sequence>
<dbReference type="SUPFAM" id="SSF51658">
    <property type="entry name" value="Xylose isomerase-like"/>
    <property type="match status" value="1"/>
</dbReference>
<dbReference type="GO" id="GO:0016853">
    <property type="term" value="F:isomerase activity"/>
    <property type="evidence" value="ECO:0007669"/>
    <property type="project" value="UniProtKB-KW"/>
</dbReference>
<dbReference type="PANTHER" id="PTHR12110:SF41">
    <property type="entry name" value="INOSOSE DEHYDRATASE"/>
    <property type="match status" value="1"/>
</dbReference>
<feature type="domain" description="Xylose isomerase-like TIM barrel" evidence="1">
    <location>
        <begin position="25"/>
        <end position="226"/>
    </location>
</feature>
<evidence type="ECO:0000313" key="3">
    <source>
        <dbReference type="Proteomes" id="UP000316330"/>
    </source>
</evidence>
<dbReference type="AlphaFoldDB" id="A0A559JT08"/>
<dbReference type="OrthoDB" id="9798407at2"/>
<dbReference type="InterPro" id="IPR036237">
    <property type="entry name" value="Xyl_isomerase-like_sf"/>
</dbReference>
<protein>
    <submittedName>
        <fullName evidence="2">Sugar phosphate isomerase/epimerase</fullName>
    </submittedName>
</protein>
<comment type="caution">
    <text evidence="2">The sequence shown here is derived from an EMBL/GenBank/DDBJ whole genome shotgun (WGS) entry which is preliminary data.</text>
</comment>
<accession>A0A559JT08</accession>
<evidence type="ECO:0000259" key="1">
    <source>
        <dbReference type="Pfam" id="PF01261"/>
    </source>
</evidence>
<keyword evidence="2" id="KW-0413">Isomerase</keyword>
<dbReference type="Gene3D" id="3.20.20.150">
    <property type="entry name" value="Divalent-metal-dependent TIM barrel enzymes"/>
    <property type="match status" value="1"/>
</dbReference>
<name>A0A559JT08_9BACL</name>
<dbReference type="InterPro" id="IPR050312">
    <property type="entry name" value="IolE/XylAMocC-like"/>
</dbReference>
<dbReference type="PANTHER" id="PTHR12110">
    <property type="entry name" value="HYDROXYPYRUVATE ISOMERASE"/>
    <property type="match status" value="1"/>
</dbReference>
<organism evidence="2 3">
    <name type="scientific">Cohnella terricola</name>
    <dbReference type="NCBI Taxonomy" id="1289167"/>
    <lineage>
        <taxon>Bacteria</taxon>
        <taxon>Bacillati</taxon>
        <taxon>Bacillota</taxon>
        <taxon>Bacilli</taxon>
        <taxon>Bacillales</taxon>
        <taxon>Paenibacillaceae</taxon>
        <taxon>Cohnella</taxon>
    </lineage>
</organism>
<dbReference type="Proteomes" id="UP000316330">
    <property type="component" value="Unassembled WGS sequence"/>
</dbReference>